<organism evidence="1 2">
    <name type="scientific">Candidatus Paralactobacillus gallistercoris</name>
    <dbReference type="NCBI Taxonomy" id="2838724"/>
    <lineage>
        <taxon>Bacteria</taxon>
        <taxon>Bacillati</taxon>
        <taxon>Bacillota</taxon>
        <taxon>Bacilli</taxon>
        <taxon>Lactobacillales</taxon>
        <taxon>Lactobacillaceae</taxon>
        <taxon>Lactobacillus</taxon>
    </lineage>
</organism>
<proteinExistence type="predicted"/>
<dbReference type="EMBL" id="JAHLFS010000010">
    <property type="protein sequence ID" value="MBU3851223.1"/>
    <property type="molecule type" value="Genomic_DNA"/>
</dbReference>
<dbReference type="AlphaFoldDB" id="A0A948X0S1"/>
<gene>
    <name evidence="1" type="ORF">H9901_00710</name>
</gene>
<accession>A0A948X0S1</accession>
<protein>
    <recommendedName>
        <fullName evidence="3">DUF2187 domain-containing protein</fullName>
    </recommendedName>
</protein>
<evidence type="ECO:0000313" key="2">
    <source>
        <dbReference type="Proteomes" id="UP000777303"/>
    </source>
</evidence>
<evidence type="ECO:0008006" key="3">
    <source>
        <dbReference type="Google" id="ProtNLM"/>
    </source>
</evidence>
<dbReference type="Proteomes" id="UP000777303">
    <property type="component" value="Unassembled WGS sequence"/>
</dbReference>
<reference evidence="1" key="1">
    <citation type="journal article" date="2021" name="PeerJ">
        <title>Extensive microbial diversity within the chicken gut microbiome revealed by metagenomics and culture.</title>
        <authorList>
            <person name="Gilroy R."/>
            <person name="Ravi A."/>
            <person name="Getino M."/>
            <person name="Pursley I."/>
            <person name="Horton D.L."/>
            <person name="Alikhan N.F."/>
            <person name="Baker D."/>
            <person name="Gharbi K."/>
            <person name="Hall N."/>
            <person name="Watson M."/>
            <person name="Adriaenssens E.M."/>
            <person name="Foster-Nyarko E."/>
            <person name="Jarju S."/>
            <person name="Secka A."/>
            <person name="Antonio M."/>
            <person name="Oren A."/>
            <person name="Chaudhuri R.R."/>
            <person name="La Ragione R."/>
            <person name="Hildebrand F."/>
            <person name="Pallen M.J."/>
        </authorList>
    </citation>
    <scope>NUCLEOTIDE SEQUENCE</scope>
    <source>
        <strain evidence="1">F6-6636</strain>
    </source>
</reference>
<comment type="caution">
    <text evidence="1">The sequence shown here is derived from an EMBL/GenBank/DDBJ whole genome shotgun (WGS) entry which is preliminary data.</text>
</comment>
<reference evidence="1" key="2">
    <citation type="submission" date="2021-04" db="EMBL/GenBank/DDBJ databases">
        <authorList>
            <person name="Gilroy R."/>
        </authorList>
    </citation>
    <scope>NUCLEOTIDE SEQUENCE</scope>
    <source>
        <strain evidence="1">F6-6636</strain>
    </source>
</reference>
<name>A0A948X0S1_9LACO</name>
<evidence type="ECO:0000313" key="1">
    <source>
        <dbReference type="EMBL" id="MBU3851223.1"/>
    </source>
</evidence>
<sequence>MATTPTNNGIEIKEDERNKKFNVGDHVKFTNVSALPDSEGIIEKKYNNSALIAFKPNDVITQQMYEELNGRYVVNYDNLKVIKNSKKK</sequence>